<dbReference type="InterPro" id="IPR012340">
    <property type="entry name" value="NA-bd_OB-fold"/>
</dbReference>
<feature type="region of interest" description="Disordered" evidence="1">
    <location>
        <begin position="1"/>
        <end position="40"/>
    </location>
</feature>
<dbReference type="EMBL" id="CP069037">
    <property type="protein sequence ID" value="QRD03421.1"/>
    <property type="molecule type" value="Genomic_DNA"/>
</dbReference>
<dbReference type="PANTHER" id="PTHR21166">
    <property type="entry name" value="CELL DIVISION CONTROL PROTEIN 24 OB DOMAIN-CONTAINING PROTEIN-RELATED"/>
    <property type="match status" value="1"/>
</dbReference>
<dbReference type="InterPro" id="IPR052469">
    <property type="entry name" value="MEIOB"/>
</dbReference>
<keyword evidence="3" id="KW-1185">Reference proteome</keyword>
<evidence type="ECO:0000313" key="3">
    <source>
        <dbReference type="Proteomes" id="UP000663193"/>
    </source>
</evidence>
<feature type="compositionally biased region" description="Polar residues" evidence="1">
    <location>
        <begin position="1"/>
        <end position="18"/>
    </location>
</feature>
<dbReference type="OrthoDB" id="3248508at2759"/>
<reference evidence="3" key="1">
    <citation type="journal article" date="2021" name="BMC Genomics">
        <title>Chromosome-level genome assembly and manually-curated proteome of model necrotroph Parastagonospora nodorum Sn15 reveals a genome-wide trove of candidate effector homologs, and redundancy of virulence-related functions within an accessory chromosome.</title>
        <authorList>
            <person name="Bertazzoni S."/>
            <person name="Jones D.A.B."/>
            <person name="Phan H.T."/>
            <person name="Tan K.-C."/>
            <person name="Hane J.K."/>
        </authorList>
    </citation>
    <scope>NUCLEOTIDE SEQUENCE [LARGE SCALE GENOMIC DNA]</scope>
    <source>
        <strain evidence="3">SN15 / ATCC MYA-4574 / FGSC 10173)</strain>
    </source>
</reference>
<dbReference type="Gene3D" id="2.40.50.140">
    <property type="entry name" value="Nucleic acid-binding proteins"/>
    <property type="match status" value="1"/>
</dbReference>
<sequence>MPENSIQSCFTPSSSPTKQGDGFTAEEVRSAAQPDGASATASWAPNLEYEEADLGSLEPGPRNLTLMGRVVNFYNVAKPSKQRKAAQGYLKIQLADNTGVLTVRLWYNNTIYHIRLGQLVTLWTVHVSNSSEHNSLAPSTAPLFTSIFPEGERNCYFMVHEKSDDGTQFKRPFNCKDSNTLPGLMTLKTFADGGYDIDGPKLLVCIKSIGAHKKYINRNGTTSTLVSLAIFDATASASLTLYAPLCSSASSFTPSKTILLISNPGWRIDKTAKLTLNATSRLDIDPDLSDARRLRALAQRLTRREHVNPPFPAIDIGACETAQVRAKYTLADVDEFARANPRGCVTGYLSVIITSLDIVAPYKRNMLMCNECCGMEVYGNSLREKCRGCQRDVALRINPKILGPVLDETGQIGSGKLILSDQAWEQLLGRSAEQLVSTEMDVLRYLEQRLLLLRVTMGFALRLGDEIGRLAVWCIKN</sequence>
<gene>
    <name evidence="2" type="ORF">JI435_102030</name>
</gene>
<dbReference type="Proteomes" id="UP000663193">
    <property type="component" value="Chromosome 15"/>
</dbReference>
<dbReference type="AlphaFoldDB" id="A0A7U2FDS2"/>
<dbReference type="VEuPathDB" id="FungiDB:JI435_102030"/>
<name>A0A7U2FDS2_PHANO</name>
<evidence type="ECO:0000256" key="1">
    <source>
        <dbReference type="SAM" id="MobiDB-lite"/>
    </source>
</evidence>
<accession>A0A7U2FDS2</accession>
<proteinExistence type="predicted"/>
<protein>
    <submittedName>
        <fullName evidence="2">Uncharacterized protein</fullName>
    </submittedName>
</protein>
<dbReference type="PANTHER" id="PTHR21166:SF2">
    <property type="entry name" value="CELL DIVISION CONTROL PROTEIN 24 OB DOMAIN-CONTAINING PROTEIN-RELATED"/>
    <property type="match status" value="1"/>
</dbReference>
<evidence type="ECO:0000313" key="2">
    <source>
        <dbReference type="EMBL" id="QRD03421.1"/>
    </source>
</evidence>
<organism evidence="2 3">
    <name type="scientific">Phaeosphaeria nodorum (strain SN15 / ATCC MYA-4574 / FGSC 10173)</name>
    <name type="common">Glume blotch fungus</name>
    <name type="synonym">Parastagonospora nodorum</name>
    <dbReference type="NCBI Taxonomy" id="321614"/>
    <lineage>
        <taxon>Eukaryota</taxon>
        <taxon>Fungi</taxon>
        <taxon>Dikarya</taxon>
        <taxon>Ascomycota</taxon>
        <taxon>Pezizomycotina</taxon>
        <taxon>Dothideomycetes</taxon>
        <taxon>Pleosporomycetidae</taxon>
        <taxon>Pleosporales</taxon>
        <taxon>Pleosporineae</taxon>
        <taxon>Phaeosphaeriaceae</taxon>
        <taxon>Parastagonospora</taxon>
    </lineage>
</organism>
<dbReference type="OMA" id="EHVNPPF"/>
<dbReference type="SUPFAM" id="SSF50249">
    <property type="entry name" value="Nucleic acid-binding proteins"/>
    <property type="match status" value="1"/>
</dbReference>